<proteinExistence type="predicted"/>
<dbReference type="EMBL" id="NNRJ01000051">
    <property type="protein sequence ID" value="OYR15056.1"/>
    <property type="molecule type" value="Genomic_DNA"/>
</dbReference>
<sequence length="52" mass="5823">MFARLSHRFGRTFAQFGSAVRASAAMRVGHQPMAQDLETLGIDVAQFRKIQD</sequence>
<evidence type="ECO:0000313" key="2">
    <source>
        <dbReference type="Proteomes" id="UP000215590"/>
    </source>
</evidence>
<accession>A0A256FK42</accession>
<gene>
    <name evidence="1" type="ORF">CEV31_3082</name>
</gene>
<dbReference type="Proteomes" id="UP000215590">
    <property type="component" value="Unassembled WGS sequence"/>
</dbReference>
<name>A0A256FK42_9HYPH</name>
<dbReference type="RefSeq" id="WP_169717373.1">
    <property type="nucleotide sequence ID" value="NZ_JBHEEK010000003.1"/>
</dbReference>
<comment type="caution">
    <text evidence="1">The sequence shown here is derived from an EMBL/GenBank/DDBJ whole genome shotgun (WGS) entry which is preliminary data.</text>
</comment>
<evidence type="ECO:0000313" key="1">
    <source>
        <dbReference type="EMBL" id="OYR15056.1"/>
    </source>
</evidence>
<protein>
    <submittedName>
        <fullName evidence="1">Uncharacterized protein</fullName>
    </submittedName>
</protein>
<dbReference type="AlphaFoldDB" id="A0A256FK42"/>
<organism evidence="1 2">
    <name type="scientific">Brucella thiophenivorans</name>
    <dbReference type="NCBI Taxonomy" id="571255"/>
    <lineage>
        <taxon>Bacteria</taxon>
        <taxon>Pseudomonadati</taxon>
        <taxon>Pseudomonadota</taxon>
        <taxon>Alphaproteobacteria</taxon>
        <taxon>Hyphomicrobiales</taxon>
        <taxon>Brucellaceae</taxon>
        <taxon>Brucella/Ochrobactrum group</taxon>
        <taxon>Brucella</taxon>
    </lineage>
</organism>
<keyword evidence="2" id="KW-1185">Reference proteome</keyword>
<reference evidence="1 2" key="1">
    <citation type="submission" date="2017-07" db="EMBL/GenBank/DDBJ databases">
        <title>Phylogenetic study on the rhizospheric bacterium Ochrobactrum sp. A44.</title>
        <authorList>
            <person name="Krzyzanowska D.M."/>
            <person name="Ossowicki A."/>
            <person name="Rajewska M."/>
            <person name="Maciag T."/>
            <person name="Kaczynski Z."/>
            <person name="Czerwicka M."/>
            <person name="Jafra S."/>
        </authorList>
    </citation>
    <scope>NUCLEOTIDE SEQUENCE [LARGE SCALE GENOMIC DNA]</scope>
    <source>
        <strain evidence="1 2">DSM 7216</strain>
    </source>
</reference>